<evidence type="ECO:0000259" key="7">
    <source>
        <dbReference type="Pfam" id="PF02771"/>
    </source>
</evidence>
<dbReference type="InterPro" id="IPR046373">
    <property type="entry name" value="Acyl-CoA_Oxase/DH_mid-dom_sf"/>
</dbReference>
<accession>A0ABV2YS48</accession>
<evidence type="ECO:0000256" key="2">
    <source>
        <dbReference type="ARBA" id="ARBA00009347"/>
    </source>
</evidence>
<dbReference type="PANTHER" id="PTHR43884">
    <property type="entry name" value="ACYL-COA DEHYDROGENASE"/>
    <property type="match status" value="1"/>
</dbReference>
<dbReference type="CDD" id="cd00567">
    <property type="entry name" value="ACAD"/>
    <property type="match status" value="1"/>
</dbReference>
<evidence type="ECO:0000259" key="6">
    <source>
        <dbReference type="Pfam" id="PF00441"/>
    </source>
</evidence>
<evidence type="ECO:0000256" key="1">
    <source>
        <dbReference type="ARBA" id="ARBA00001974"/>
    </source>
</evidence>
<dbReference type="InterPro" id="IPR013786">
    <property type="entry name" value="AcylCoA_DH/ox_N"/>
</dbReference>
<feature type="domain" description="Acyl-CoA dehydrogenase/oxidase N-terminal" evidence="7">
    <location>
        <begin position="20"/>
        <end position="134"/>
    </location>
</feature>
<dbReference type="SUPFAM" id="SSF47203">
    <property type="entry name" value="Acyl-CoA dehydrogenase C-terminal domain-like"/>
    <property type="match status" value="1"/>
</dbReference>
<dbReference type="PANTHER" id="PTHR43884:SF12">
    <property type="entry name" value="ISOVALERYL-COA DEHYDROGENASE, MITOCHONDRIAL-RELATED"/>
    <property type="match status" value="1"/>
</dbReference>
<comment type="caution">
    <text evidence="8">The sequence shown here is derived from an EMBL/GenBank/DDBJ whole genome shotgun (WGS) entry which is preliminary data.</text>
</comment>
<dbReference type="InterPro" id="IPR009100">
    <property type="entry name" value="AcylCoA_DH/oxidase_NM_dom_sf"/>
</dbReference>
<dbReference type="Gene3D" id="2.40.110.10">
    <property type="entry name" value="Butyryl-CoA Dehydrogenase, subunit A, domain 2"/>
    <property type="match status" value="1"/>
</dbReference>
<dbReference type="EMBL" id="JBEZUR010000098">
    <property type="protein sequence ID" value="MEU3558339.1"/>
    <property type="molecule type" value="Genomic_DNA"/>
</dbReference>
<gene>
    <name evidence="8" type="ORF">AB0E65_29645</name>
</gene>
<evidence type="ECO:0000256" key="4">
    <source>
        <dbReference type="ARBA" id="ARBA00022827"/>
    </source>
</evidence>
<dbReference type="SUPFAM" id="SSF56645">
    <property type="entry name" value="Acyl-CoA dehydrogenase NM domain-like"/>
    <property type="match status" value="1"/>
</dbReference>
<feature type="domain" description="Acyl-CoA dehydrogenase/oxidase C-terminal" evidence="6">
    <location>
        <begin position="260"/>
        <end position="391"/>
    </location>
</feature>
<evidence type="ECO:0000256" key="5">
    <source>
        <dbReference type="SAM" id="MobiDB-lite"/>
    </source>
</evidence>
<feature type="compositionally biased region" description="Basic and acidic residues" evidence="5">
    <location>
        <begin position="23"/>
        <end position="32"/>
    </location>
</feature>
<protein>
    <submittedName>
        <fullName evidence="8">Acyl-CoA dehydrogenase family protein</fullName>
    </submittedName>
</protein>
<organism evidence="8 9">
    <name type="scientific">Streptomyces fragilis</name>
    <dbReference type="NCBI Taxonomy" id="67301"/>
    <lineage>
        <taxon>Bacteria</taxon>
        <taxon>Bacillati</taxon>
        <taxon>Actinomycetota</taxon>
        <taxon>Actinomycetes</taxon>
        <taxon>Kitasatosporales</taxon>
        <taxon>Streptomycetaceae</taxon>
        <taxon>Streptomyces</taxon>
    </lineage>
</organism>
<dbReference type="InterPro" id="IPR037069">
    <property type="entry name" value="AcylCoA_DH/ox_N_sf"/>
</dbReference>
<dbReference type="RefSeq" id="WP_159105771.1">
    <property type="nucleotide sequence ID" value="NZ_BEVZ01000015.1"/>
</dbReference>
<evidence type="ECO:0000256" key="3">
    <source>
        <dbReference type="ARBA" id="ARBA00022630"/>
    </source>
</evidence>
<keyword evidence="9" id="KW-1185">Reference proteome</keyword>
<keyword evidence="4" id="KW-0274">FAD</keyword>
<feature type="region of interest" description="Disordered" evidence="5">
    <location>
        <begin position="1"/>
        <end position="45"/>
    </location>
</feature>
<dbReference type="Proteomes" id="UP001550850">
    <property type="component" value="Unassembled WGS sequence"/>
</dbReference>
<comment type="cofactor">
    <cofactor evidence="1">
        <name>FAD</name>
        <dbReference type="ChEBI" id="CHEBI:57692"/>
    </cofactor>
</comment>
<name>A0ABV2YS48_9ACTN</name>
<dbReference type="Pfam" id="PF00441">
    <property type="entry name" value="Acyl-CoA_dh_1"/>
    <property type="match status" value="1"/>
</dbReference>
<evidence type="ECO:0000313" key="8">
    <source>
        <dbReference type="EMBL" id="MEU3558339.1"/>
    </source>
</evidence>
<dbReference type="InterPro" id="IPR036250">
    <property type="entry name" value="AcylCo_DH-like_C"/>
</dbReference>
<dbReference type="Gene3D" id="1.10.540.10">
    <property type="entry name" value="Acyl-CoA dehydrogenase/oxidase, N-terminal domain"/>
    <property type="match status" value="1"/>
</dbReference>
<proteinExistence type="inferred from homology"/>
<dbReference type="InterPro" id="IPR009075">
    <property type="entry name" value="AcylCo_DH/oxidase_C"/>
</dbReference>
<dbReference type="Pfam" id="PF02771">
    <property type="entry name" value="Acyl-CoA_dh_N"/>
    <property type="match status" value="1"/>
</dbReference>
<dbReference type="Gene3D" id="1.20.140.10">
    <property type="entry name" value="Butyryl-CoA Dehydrogenase, subunit A, domain 3"/>
    <property type="match status" value="1"/>
</dbReference>
<reference evidence="8 9" key="1">
    <citation type="submission" date="2024-06" db="EMBL/GenBank/DDBJ databases">
        <title>The Natural Products Discovery Center: Release of the First 8490 Sequenced Strains for Exploring Actinobacteria Biosynthetic Diversity.</title>
        <authorList>
            <person name="Kalkreuter E."/>
            <person name="Kautsar S.A."/>
            <person name="Yang D."/>
            <person name="Bader C.D."/>
            <person name="Teijaro C.N."/>
            <person name="Fluegel L."/>
            <person name="Davis C.M."/>
            <person name="Simpson J.R."/>
            <person name="Lauterbach L."/>
            <person name="Steele A.D."/>
            <person name="Gui C."/>
            <person name="Meng S."/>
            <person name="Li G."/>
            <person name="Viehrig K."/>
            <person name="Ye F."/>
            <person name="Su P."/>
            <person name="Kiefer A.F."/>
            <person name="Nichols A."/>
            <person name="Cepeda A.J."/>
            <person name="Yan W."/>
            <person name="Fan B."/>
            <person name="Jiang Y."/>
            <person name="Adhikari A."/>
            <person name="Zheng C.-J."/>
            <person name="Schuster L."/>
            <person name="Cowan T.M."/>
            <person name="Smanski M.J."/>
            <person name="Chevrette M.G."/>
            <person name="De Carvalho L.P.S."/>
            <person name="Shen B."/>
        </authorList>
    </citation>
    <scope>NUCLEOTIDE SEQUENCE [LARGE SCALE GENOMIC DNA]</scope>
    <source>
        <strain evidence="8 9">NPDC038104</strain>
    </source>
</reference>
<comment type="similarity">
    <text evidence="2">Belongs to the acyl-CoA dehydrogenase family.</text>
</comment>
<keyword evidence="3" id="KW-0285">Flavoprotein</keyword>
<sequence>MVFPHHPARPDGASPSAKAAQELADRTQELTHRLARPTTADRDRRRQWDDTLLTALCDPTGPHLAGLLVPQSLGGAGLTATQTCHILDTLGEGSRDPGLGLALTVHTALATVPLRALGTTAQRERYLPRMASGEWLGALSLRQTQSTASPPTITARPAPERPGGWILHGRADLVALGPQAHHFLVIAEHDDTTRTAFVIDRDTPRLHVHSTDQAAMPTCPWATLQLDDCLVLPDAVLGTVRGAATETEPLLATLDWIFTSAPWLGIMRALTHDALAAAGTRTLFGTPLAHGQSTRFALADIATRGELAAGLLHHAAAQFDADGRPSRRDAAAARLFTVTAARAVTQDAARLIGPAAADGDHLVERAHRDALFFASTGGGTDVLHPVIAASLLGSGRP</sequence>
<evidence type="ECO:0000313" key="9">
    <source>
        <dbReference type="Proteomes" id="UP001550850"/>
    </source>
</evidence>